<reference evidence="2" key="1">
    <citation type="journal article" date="2021" name="Microorganisms">
        <title>Phylogenomic Reconstruction and Metabolic Potential of the Genus Aminobacter.</title>
        <authorList>
            <person name="Artuso I."/>
            <person name="Turrini P."/>
            <person name="Pirolo M."/>
            <person name="Lugli G.A."/>
            <person name="Ventura M."/>
            <person name="Visca P."/>
        </authorList>
    </citation>
    <scope>NUCLEOTIDE SEQUENCE</scope>
    <source>
        <strain evidence="2">LMG 26462</strain>
    </source>
</reference>
<protein>
    <submittedName>
        <fullName evidence="2">Beta-lactamase family protein</fullName>
    </submittedName>
</protein>
<proteinExistence type="predicted"/>
<dbReference type="InterPro" id="IPR012338">
    <property type="entry name" value="Beta-lactam/transpept-like"/>
</dbReference>
<dbReference type="EMBL" id="JAFLWW010000002">
    <property type="protein sequence ID" value="MBT1155569.1"/>
    <property type="molecule type" value="Genomic_DNA"/>
</dbReference>
<accession>A0A9X1D5B1</accession>
<dbReference type="InterPro" id="IPR052907">
    <property type="entry name" value="Beta-lactamase/esterase"/>
</dbReference>
<dbReference type="Pfam" id="PF00144">
    <property type="entry name" value="Beta-lactamase"/>
    <property type="match status" value="1"/>
</dbReference>
<feature type="domain" description="Beta-lactamase-related" evidence="1">
    <location>
        <begin position="45"/>
        <end position="398"/>
    </location>
</feature>
<reference evidence="2" key="2">
    <citation type="submission" date="2021-03" db="EMBL/GenBank/DDBJ databases">
        <authorList>
            <person name="Artuso I."/>
            <person name="Turrini P."/>
            <person name="Pirolo M."/>
            <person name="Lugli G.A."/>
            <person name="Ventura M."/>
            <person name="Visca P."/>
        </authorList>
    </citation>
    <scope>NUCLEOTIDE SEQUENCE</scope>
    <source>
        <strain evidence="2">LMG 26462</strain>
    </source>
</reference>
<dbReference type="AlphaFoldDB" id="A0A9X1D5B1"/>
<dbReference type="PANTHER" id="PTHR43319:SF3">
    <property type="entry name" value="BETA-LACTAMASE-RELATED DOMAIN-CONTAINING PROTEIN"/>
    <property type="match status" value="1"/>
</dbReference>
<name>A0A9X1D5B1_9HYPH</name>
<evidence type="ECO:0000259" key="1">
    <source>
        <dbReference type="Pfam" id="PF00144"/>
    </source>
</evidence>
<dbReference type="SUPFAM" id="SSF56601">
    <property type="entry name" value="beta-lactamase/transpeptidase-like"/>
    <property type="match status" value="1"/>
</dbReference>
<comment type="caution">
    <text evidence="2">The sequence shown here is derived from an EMBL/GenBank/DDBJ whole genome shotgun (WGS) entry which is preliminary data.</text>
</comment>
<dbReference type="InterPro" id="IPR001466">
    <property type="entry name" value="Beta-lactam-related"/>
</dbReference>
<sequence>MPKGQYRFDEDDIVQGCVDVTFSNLIENTIGGFVKPGFEPVRAAFAANLNSGSDIGASTAVFVDGECVVDLWGGHFDLTYTRPFGRDTLVNGFSSTKTMSALCALLLADRSEIDLDDRVTKYWPSFGESGKGEVKVREIVGHTSGMAGWTAPMTLKDIYDIEKSTAMLAEQAPWWKPGTGAGYHGFTMSHLIGEVVRSVTGLGLGEFFAKEIAGPTGADYFIGTPEECDSRVSTLIQGYPIAPDGNAFYKRCLLNPVARPQDSASIAWRRPAMGALNGHGSAHGIAAAQSMLASGGIAGKRLMSDAGRMRVLEQQVKGTDLVLGLPIDWGVGYALNSPVTPGWTGGPSTIGRSVGHWGGGGGSLSYVDLDARMSFGFAPNRWTSGPHEQDRSMTILKAVYQSLTQAGKR</sequence>
<dbReference type="Proteomes" id="UP001138921">
    <property type="component" value="Unassembled WGS sequence"/>
</dbReference>
<dbReference type="RefSeq" id="WP_214387755.1">
    <property type="nucleotide sequence ID" value="NZ_JAFLWW010000002.1"/>
</dbReference>
<keyword evidence="3" id="KW-1185">Reference proteome</keyword>
<evidence type="ECO:0000313" key="2">
    <source>
        <dbReference type="EMBL" id="MBT1155569.1"/>
    </source>
</evidence>
<dbReference type="PANTHER" id="PTHR43319">
    <property type="entry name" value="BETA-LACTAMASE-RELATED"/>
    <property type="match status" value="1"/>
</dbReference>
<organism evidence="2 3">
    <name type="scientific">Aminobacter anthyllidis</name>
    <dbReference type="NCBI Taxonomy" id="1035067"/>
    <lineage>
        <taxon>Bacteria</taxon>
        <taxon>Pseudomonadati</taxon>
        <taxon>Pseudomonadota</taxon>
        <taxon>Alphaproteobacteria</taxon>
        <taxon>Hyphomicrobiales</taxon>
        <taxon>Phyllobacteriaceae</taxon>
        <taxon>Aminobacter</taxon>
    </lineage>
</organism>
<dbReference type="Gene3D" id="3.40.710.10">
    <property type="entry name" value="DD-peptidase/beta-lactamase superfamily"/>
    <property type="match status" value="1"/>
</dbReference>
<evidence type="ECO:0000313" key="3">
    <source>
        <dbReference type="Proteomes" id="UP001138921"/>
    </source>
</evidence>
<gene>
    <name evidence="2" type="ORF">J1C56_08175</name>
</gene>